<protein>
    <submittedName>
        <fullName evidence="4">PAX-interacting protein 1</fullName>
    </submittedName>
</protein>
<reference evidence="2 3" key="2">
    <citation type="submission" date="2018-10" db="EMBL/GenBank/DDBJ databases">
        <authorList>
            <consortium name="Pathogen Informatics"/>
        </authorList>
    </citation>
    <scope>NUCLEOTIDE SEQUENCE [LARGE SCALE GENOMIC DNA]</scope>
</reference>
<keyword evidence="3" id="KW-1185">Reference proteome</keyword>
<proteinExistence type="predicted"/>
<dbReference type="Proteomes" id="UP000274131">
    <property type="component" value="Unassembled WGS sequence"/>
</dbReference>
<dbReference type="AlphaFoldDB" id="A0A0N4V9D3"/>
<dbReference type="WBParaSite" id="EVEC_0000704201-mRNA-1">
    <property type="protein sequence ID" value="EVEC_0000704201-mRNA-1"/>
    <property type="gene ID" value="EVEC_0000704201"/>
</dbReference>
<name>A0A0N4V9D3_ENTVE</name>
<feature type="region of interest" description="Disordered" evidence="1">
    <location>
        <begin position="284"/>
        <end position="339"/>
    </location>
</feature>
<evidence type="ECO:0000256" key="1">
    <source>
        <dbReference type="SAM" id="MobiDB-lite"/>
    </source>
</evidence>
<sequence>MALALQKNSRVSSEYDNEDQLDVVDRALDDIDSDDGSSIVGEDVTFHREEDLGDEQDGNVELDEPLCSVSRRNDGRLSTIAEESQVLEAVQKLFEVTSLGDGTFDCSGILLKKVNVIERSSKAGVVFYIDVVRLKFDSIVCVKGDFVRYLKYEGHCEVGEGKDEERFLKNKSRFKTNNYLLSRQEAASDIISKGTMIKDANDLSKTQTSEVFTSSEFVRWDDARLQKDQESFMRKCVLDQDDYRFNRTHEEKENSWEPSVHNSLLPLPVISKSALLEKANTDSSLHLAGSPGLRKKGHCKSGEEEQGFKNGETVSKAVPLPHPAEPKVSTPIAEKESERKPLRNVSFNITDISSILGNSTYRPTCSDRLPALQENIDTSHDILTRSEIARALPDKTMDDSQLVAALLKAQRKRFRKGNVDPSTLRAERSGATYSVSRVSAPHFSKSQEVSKFSDSKSKRNFTGRTSSNINQVVVKKDTAGASCSNSMVESNRPKILAFKPPFIYFGFVDVGENVDRCLEIRNLAEQNEVVINPLDTYKAHVIFRPSKAAYFNNILQVSVLNVEKLSYSVSKNFYLL</sequence>
<organism evidence="4">
    <name type="scientific">Enterobius vermicularis</name>
    <name type="common">Human pinworm</name>
    <dbReference type="NCBI Taxonomy" id="51028"/>
    <lineage>
        <taxon>Eukaryota</taxon>
        <taxon>Metazoa</taxon>
        <taxon>Ecdysozoa</taxon>
        <taxon>Nematoda</taxon>
        <taxon>Chromadorea</taxon>
        <taxon>Rhabditida</taxon>
        <taxon>Spirurina</taxon>
        <taxon>Oxyuridomorpha</taxon>
        <taxon>Oxyuroidea</taxon>
        <taxon>Oxyuridae</taxon>
        <taxon>Enterobius</taxon>
    </lineage>
</organism>
<evidence type="ECO:0000313" key="3">
    <source>
        <dbReference type="Proteomes" id="UP000274131"/>
    </source>
</evidence>
<dbReference type="OrthoDB" id="5851099at2759"/>
<evidence type="ECO:0000313" key="4">
    <source>
        <dbReference type="WBParaSite" id="EVEC_0000704201-mRNA-1"/>
    </source>
</evidence>
<gene>
    <name evidence="2" type="ORF">EVEC_LOCUS6563</name>
</gene>
<accession>A0A0N4V9D3</accession>
<reference evidence="4" key="1">
    <citation type="submission" date="2017-02" db="UniProtKB">
        <authorList>
            <consortium name="WormBaseParasite"/>
        </authorList>
    </citation>
    <scope>IDENTIFICATION</scope>
</reference>
<dbReference type="EMBL" id="UXUI01008561">
    <property type="protein sequence ID" value="VDD91812.1"/>
    <property type="molecule type" value="Genomic_DNA"/>
</dbReference>
<evidence type="ECO:0000313" key="2">
    <source>
        <dbReference type="EMBL" id="VDD91812.1"/>
    </source>
</evidence>